<gene>
    <name evidence="2" type="ORF">C7440_0707</name>
</gene>
<dbReference type="GO" id="GO:0005829">
    <property type="term" value="C:cytosol"/>
    <property type="evidence" value="ECO:0007669"/>
    <property type="project" value="TreeGrafter"/>
</dbReference>
<evidence type="ECO:0000313" key="3">
    <source>
        <dbReference type="Proteomes" id="UP000246145"/>
    </source>
</evidence>
<dbReference type="InterPro" id="IPR036390">
    <property type="entry name" value="WH_DNA-bd_sf"/>
</dbReference>
<protein>
    <submittedName>
        <fullName evidence="2">BadM/Rrf2 family transcriptional regulator</fullName>
    </submittedName>
</protein>
<dbReference type="Gene3D" id="1.10.10.10">
    <property type="entry name" value="Winged helix-like DNA-binding domain superfamily/Winged helix DNA-binding domain"/>
    <property type="match status" value="1"/>
</dbReference>
<dbReference type="EMBL" id="QEKO01000001">
    <property type="protein sequence ID" value="PVY68312.1"/>
    <property type="molecule type" value="Genomic_DNA"/>
</dbReference>
<dbReference type="GO" id="GO:0003700">
    <property type="term" value="F:DNA-binding transcription factor activity"/>
    <property type="evidence" value="ECO:0007669"/>
    <property type="project" value="TreeGrafter"/>
</dbReference>
<dbReference type="AlphaFoldDB" id="A0A2U1CQY9"/>
<organism evidence="2 3">
    <name type="scientific">Pusillimonas noertemannii</name>
    <dbReference type="NCBI Taxonomy" id="305977"/>
    <lineage>
        <taxon>Bacteria</taxon>
        <taxon>Pseudomonadati</taxon>
        <taxon>Pseudomonadota</taxon>
        <taxon>Betaproteobacteria</taxon>
        <taxon>Burkholderiales</taxon>
        <taxon>Alcaligenaceae</taxon>
        <taxon>Pusillimonas</taxon>
    </lineage>
</organism>
<dbReference type="GO" id="GO:0003677">
    <property type="term" value="F:DNA binding"/>
    <property type="evidence" value="ECO:0007669"/>
    <property type="project" value="UniProtKB-KW"/>
</dbReference>
<dbReference type="NCBIfam" id="TIGR00738">
    <property type="entry name" value="rrf2_super"/>
    <property type="match status" value="1"/>
</dbReference>
<dbReference type="InterPro" id="IPR036388">
    <property type="entry name" value="WH-like_DNA-bd_sf"/>
</dbReference>
<dbReference type="PANTHER" id="PTHR33221">
    <property type="entry name" value="WINGED HELIX-TURN-HELIX TRANSCRIPTIONAL REGULATOR, RRF2 FAMILY"/>
    <property type="match status" value="1"/>
</dbReference>
<dbReference type="STRING" id="1231391.GCA_000308195_03224"/>
<name>A0A2U1CQY9_9BURK</name>
<proteinExistence type="predicted"/>
<sequence length="153" mass="16686">MRLTQHSDYAMRLLMYVGSHPDRLCTISEVARAYDISEPHLMKVTHRLSQHGWLETVRGKNGGMRLALPPQDIRLGAVVRDTESDLALVECLGPNNTCSLAGGCGLTGIVHGALQAFLQHLDEYTLADILRKPPADGAAPVQFVDWAAKAASR</sequence>
<dbReference type="PANTHER" id="PTHR33221:SF4">
    <property type="entry name" value="HTH-TYPE TRANSCRIPTIONAL REPRESSOR NSRR"/>
    <property type="match status" value="1"/>
</dbReference>
<comment type="caution">
    <text evidence="2">The sequence shown here is derived from an EMBL/GenBank/DDBJ whole genome shotgun (WGS) entry which is preliminary data.</text>
</comment>
<dbReference type="RefSeq" id="WP_116517498.1">
    <property type="nucleotide sequence ID" value="NZ_JACCEX010000001.1"/>
</dbReference>
<keyword evidence="1" id="KW-0238">DNA-binding</keyword>
<keyword evidence="3" id="KW-1185">Reference proteome</keyword>
<dbReference type="Pfam" id="PF02082">
    <property type="entry name" value="Rrf2"/>
    <property type="match status" value="1"/>
</dbReference>
<dbReference type="Proteomes" id="UP000246145">
    <property type="component" value="Unassembled WGS sequence"/>
</dbReference>
<dbReference type="PROSITE" id="PS51197">
    <property type="entry name" value="HTH_RRF2_2"/>
    <property type="match status" value="1"/>
</dbReference>
<evidence type="ECO:0000313" key="2">
    <source>
        <dbReference type="EMBL" id="PVY68312.1"/>
    </source>
</evidence>
<dbReference type="SUPFAM" id="SSF46785">
    <property type="entry name" value="Winged helix' DNA-binding domain"/>
    <property type="match status" value="1"/>
</dbReference>
<accession>A0A2U1CQY9</accession>
<evidence type="ECO:0000256" key="1">
    <source>
        <dbReference type="ARBA" id="ARBA00023125"/>
    </source>
</evidence>
<dbReference type="OrthoDB" id="9795923at2"/>
<reference evidence="2 3" key="1">
    <citation type="submission" date="2018-04" db="EMBL/GenBank/DDBJ databases">
        <title>Genomic Encyclopedia of Type Strains, Phase IV (KMG-IV): sequencing the most valuable type-strain genomes for metagenomic binning, comparative biology and taxonomic classification.</title>
        <authorList>
            <person name="Goeker M."/>
        </authorList>
    </citation>
    <scope>NUCLEOTIDE SEQUENCE [LARGE SCALE GENOMIC DNA]</scope>
    <source>
        <strain evidence="2 3">DSM 10065</strain>
    </source>
</reference>
<dbReference type="InterPro" id="IPR000944">
    <property type="entry name" value="Tscrpt_reg_Rrf2"/>
</dbReference>